<dbReference type="Proteomes" id="UP000008457">
    <property type="component" value="Chromosome"/>
</dbReference>
<evidence type="ECO:0000313" key="3">
    <source>
        <dbReference type="Proteomes" id="UP000008457"/>
    </source>
</evidence>
<dbReference type="PANTHER" id="PTHR36928:SF1">
    <property type="entry name" value="PHOSPHATASE YCDX-RELATED"/>
    <property type="match status" value="1"/>
</dbReference>
<dbReference type="SUPFAM" id="SSF89550">
    <property type="entry name" value="PHP domain-like"/>
    <property type="match status" value="1"/>
</dbReference>
<reference evidence="3" key="1">
    <citation type="submission" date="2010-11" db="EMBL/GenBank/DDBJ databases">
        <title>The complete genome of Mahella australiensis DSM 15567.</title>
        <authorList>
            <consortium name="US DOE Joint Genome Institute (JGI-PGF)"/>
            <person name="Lucas S."/>
            <person name="Copeland A."/>
            <person name="Lapidus A."/>
            <person name="Bruce D."/>
            <person name="Goodwin L."/>
            <person name="Pitluck S."/>
            <person name="Kyrpides N."/>
            <person name="Mavromatis K."/>
            <person name="Pagani I."/>
            <person name="Ivanova N."/>
            <person name="Teshima H."/>
            <person name="Brettin T."/>
            <person name="Detter J.C."/>
            <person name="Han C."/>
            <person name="Tapia R."/>
            <person name="Land M."/>
            <person name="Hauser L."/>
            <person name="Markowitz V."/>
            <person name="Cheng J.-F."/>
            <person name="Hugenholtz P."/>
            <person name="Woyke T."/>
            <person name="Wu D."/>
            <person name="Spring S."/>
            <person name="Pukall R."/>
            <person name="Steenblock K."/>
            <person name="Schneider S."/>
            <person name="Klenk H.-P."/>
            <person name="Eisen J.A."/>
        </authorList>
    </citation>
    <scope>NUCLEOTIDE SEQUENCE [LARGE SCALE GENOMIC DNA]</scope>
    <source>
        <strain evidence="3">DSM 15567 / CIP 107919 / 50-1 BON</strain>
    </source>
</reference>
<reference evidence="2 3" key="2">
    <citation type="journal article" date="2011" name="Stand. Genomic Sci.">
        <title>Complete genome sequence of Mahella australiensis type strain (50-1 BON).</title>
        <authorList>
            <person name="Sikorski J."/>
            <person name="Teshima H."/>
            <person name="Nolan M."/>
            <person name="Lucas S."/>
            <person name="Hammon N."/>
            <person name="Deshpande S."/>
            <person name="Cheng J.F."/>
            <person name="Pitluck S."/>
            <person name="Liolios K."/>
            <person name="Pagani I."/>
            <person name="Ivanova N."/>
            <person name="Huntemann M."/>
            <person name="Mavromatis K."/>
            <person name="Ovchinikova G."/>
            <person name="Pati A."/>
            <person name="Tapia R."/>
            <person name="Han C."/>
            <person name="Goodwin L."/>
            <person name="Chen A."/>
            <person name="Palaniappan K."/>
            <person name="Land M."/>
            <person name="Hauser L."/>
            <person name="Ngatchou-Djao O.D."/>
            <person name="Rohde M."/>
            <person name="Pukall R."/>
            <person name="Spring S."/>
            <person name="Abt B."/>
            <person name="Goker M."/>
            <person name="Detter J.C."/>
            <person name="Woyke T."/>
            <person name="Bristow J."/>
            <person name="Markowitz V."/>
            <person name="Hugenholtz P."/>
            <person name="Eisen J.A."/>
            <person name="Kyrpides N.C."/>
            <person name="Klenk H.P."/>
            <person name="Lapidus A."/>
        </authorList>
    </citation>
    <scope>NUCLEOTIDE SEQUENCE [LARGE SCALE GENOMIC DNA]</scope>
    <source>
        <strain evidence="3">DSM 15567 / CIP 107919 / 50-1 BON</strain>
    </source>
</reference>
<dbReference type="CDD" id="cd07437">
    <property type="entry name" value="PHP_HisPPase_Ycdx_like"/>
    <property type="match status" value="1"/>
</dbReference>
<organism evidence="2 3">
    <name type="scientific">Mahella australiensis (strain DSM 15567 / CIP 107919 / 50-1 BON)</name>
    <dbReference type="NCBI Taxonomy" id="697281"/>
    <lineage>
        <taxon>Bacteria</taxon>
        <taxon>Bacillati</taxon>
        <taxon>Bacillota</taxon>
        <taxon>Clostridia</taxon>
        <taxon>Thermoanaerobacterales</taxon>
        <taxon>Thermoanaerobacterales Family IV. Incertae Sedis</taxon>
        <taxon>Mahella</taxon>
    </lineage>
</organism>
<dbReference type="eggNOG" id="COG1387">
    <property type="taxonomic scope" value="Bacteria"/>
</dbReference>
<dbReference type="GO" id="GO:0042578">
    <property type="term" value="F:phosphoric ester hydrolase activity"/>
    <property type="evidence" value="ECO:0007669"/>
    <property type="project" value="TreeGrafter"/>
</dbReference>
<dbReference type="InterPro" id="IPR050243">
    <property type="entry name" value="PHP_phosphatase"/>
</dbReference>
<dbReference type="KEGG" id="mas:Mahau_1835"/>
<dbReference type="Gene3D" id="3.20.20.140">
    <property type="entry name" value="Metal-dependent hydrolases"/>
    <property type="match status" value="1"/>
</dbReference>
<dbReference type="RefSeq" id="WP_013781440.1">
    <property type="nucleotide sequence ID" value="NC_015520.1"/>
</dbReference>
<dbReference type="SMART" id="SM00481">
    <property type="entry name" value="POLIIIAc"/>
    <property type="match status" value="1"/>
</dbReference>
<feature type="domain" description="Polymerase/histidinol phosphatase N-terminal" evidence="1">
    <location>
        <begin position="5"/>
        <end position="79"/>
    </location>
</feature>
<dbReference type="GO" id="GO:0008270">
    <property type="term" value="F:zinc ion binding"/>
    <property type="evidence" value="ECO:0007669"/>
    <property type="project" value="TreeGrafter"/>
</dbReference>
<sequence length="242" mass="26674">MKLVLDTHAHTVACGHAYSTIKEIAEEAANKGLELIAITEHGPSMPGTTRPYFFSNIRVVPSNICGVRVLKGIEANIMDVDGRLDLPDNLLARLDIVIASLHDVTIRPGDVEYNTRAIINAMKNPYVDIIAHPGNPVFAIDIEKVVEAAKQYNVLLEINNHSFTARKGSYDNCLNIARRVKALDWQVALGSDAHICYDIGNFTDAMDIVTKAGMTEDNVINTSVYKLLNFLKQKGKKIESVD</sequence>
<keyword evidence="3" id="KW-1185">Reference proteome</keyword>
<dbReference type="GO" id="GO:0005829">
    <property type="term" value="C:cytosol"/>
    <property type="evidence" value="ECO:0007669"/>
    <property type="project" value="TreeGrafter"/>
</dbReference>
<dbReference type="STRING" id="697281.Mahau_1835"/>
<accession>F4A193</accession>
<evidence type="ECO:0000259" key="1">
    <source>
        <dbReference type="SMART" id="SM00481"/>
    </source>
</evidence>
<dbReference type="AlphaFoldDB" id="F4A193"/>
<dbReference type="HOGENOM" id="CLU_061999_0_1_9"/>
<dbReference type="OrthoDB" id="9808747at2"/>
<name>F4A193_MAHA5</name>
<proteinExistence type="predicted"/>
<dbReference type="PANTHER" id="PTHR36928">
    <property type="entry name" value="PHOSPHATASE YCDX-RELATED"/>
    <property type="match status" value="1"/>
</dbReference>
<dbReference type="Pfam" id="PF02811">
    <property type="entry name" value="PHP"/>
    <property type="match status" value="1"/>
</dbReference>
<dbReference type="InterPro" id="IPR004013">
    <property type="entry name" value="PHP_dom"/>
</dbReference>
<gene>
    <name evidence="2" type="ordered locus">Mahau_1835</name>
</gene>
<dbReference type="InterPro" id="IPR003141">
    <property type="entry name" value="Pol/His_phosphatase_N"/>
</dbReference>
<protein>
    <submittedName>
        <fullName evidence="2">PHP domain protein</fullName>
    </submittedName>
</protein>
<dbReference type="InterPro" id="IPR016195">
    <property type="entry name" value="Pol/histidinol_Pase-like"/>
</dbReference>
<evidence type="ECO:0000313" key="2">
    <source>
        <dbReference type="EMBL" id="AEE97012.1"/>
    </source>
</evidence>
<dbReference type="NCBIfam" id="NF006702">
    <property type="entry name" value="PRK09248.1"/>
    <property type="match status" value="1"/>
</dbReference>
<dbReference type="EMBL" id="CP002360">
    <property type="protein sequence ID" value="AEE97012.1"/>
    <property type="molecule type" value="Genomic_DNA"/>
</dbReference>